<comment type="caution">
    <text evidence="10">The sequence shown here is derived from an EMBL/GenBank/DDBJ whole genome shotgun (WGS) entry which is preliminary data.</text>
</comment>
<evidence type="ECO:0000256" key="1">
    <source>
        <dbReference type="ARBA" id="ARBA00001971"/>
    </source>
</evidence>
<evidence type="ECO:0000256" key="7">
    <source>
        <dbReference type="ARBA" id="ARBA00023033"/>
    </source>
</evidence>
<dbReference type="AlphaFoldDB" id="A0A846XDL5"/>
<keyword evidence="7 8" id="KW-0503">Monooxygenase</keyword>
<dbReference type="GO" id="GO:0004497">
    <property type="term" value="F:monooxygenase activity"/>
    <property type="evidence" value="ECO:0007669"/>
    <property type="project" value="UniProtKB-KW"/>
</dbReference>
<dbReference type="GO" id="GO:0020037">
    <property type="term" value="F:heme binding"/>
    <property type="evidence" value="ECO:0007669"/>
    <property type="project" value="InterPro"/>
</dbReference>
<dbReference type="CDD" id="cd11030">
    <property type="entry name" value="CYP105-like"/>
    <property type="match status" value="1"/>
</dbReference>
<feature type="region of interest" description="Disordered" evidence="9">
    <location>
        <begin position="1"/>
        <end position="30"/>
    </location>
</feature>
<proteinExistence type="inferred from homology"/>
<dbReference type="SUPFAM" id="SSF48264">
    <property type="entry name" value="Cytochrome P450"/>
    <property type="match status" value="1"/>
</dbReference>
<reference evidence="10 11" key="1">
    <citation type="submission" date="2020-04" db="EMBL/GenBank/DDBJ databases">
        <title>MicrobeNet Type strains.</title>
        <authorList>
            <person name="Nicholson A.C."/>
        </authorList>
    </citation>
    <scope>NUCLEOTIDE SEQUENCE [LARGE SCALE GENOMIC DNA]</scope>
    <source>
        <strain evidence="10 11">DSM 45078</strain>
    </source>
</reference>
<dbReference type="InterPro" id="IPR001128">
    <property type="entry name" value="Cyt_P450"/>
</dbReference>
<dbReference type="GO" id="GO:0005506">
    <property type="term" value="F:iron ion binding"/>
    <property type="evidence" value="ECO:0007669"/>
    <property type="project" value="InterPro"/>
</dbReference>
<dbReference type="PANTHER" id="PTHR46696:SF1">
    <property type="entry name" value="CYTOCHROME P450 YJIB-RELATED"/>
    <property type="match status" value="1"/>
</dbReference>
<dbReference type="PRINTS" id="PR00359">
    <property type="entry name" value="BP450"/>
</dbReference>
<evidence type="ECO:0000256" key="8">
    <source>
        <dbReference type="RuleBase" id="RU000461"/>
    </source>
</evidence>
<keyword evidence="4 8" id="KW-0479">Metal-binding</keyword>
<evidence type="ECO:0000313" key="10">
    <source>
        <dbReference type="EMBL" id="NKY32786.1"/>
    </source>
</evidence>
<accession>A0A846XDL5</accession>
<dbReference type="Pfam" id="PF00067">
    <property type="entry name" value="p450"/>
    <property type="match status" value="1"/>
</dbReference>
<evidence type="ECO:0000256" key="2">
    <source>
        <dbReference type="ARBA" id="ARBA00010617"/>
    </source>
</evidence>
<protein>
    <submittedName>
        <fullName evidence="10">Cytochrome P450</fullName>
    </submittedName>
</protein>
<dbReference type="Gene3D" id="1.10.630.10">
    <property type="entry name" value="Cytochrome P450"/>
    <property type="match status" value="1"/>
</dbReference>
<evidence type="ECO:0000313" key="11">
    <source>
        <dbReference type="Proteomes" id="UP000565715"/>
    </source>
</evidence>
<organism evidence="10 11">
    <name type="scientific">Nocardia speluncae</name>
    <dbReference type="NCBI Taxonomy" id="419477"/>
    <lineage>
        <taxon>Bacteria</taxon>
        <taxon>Bacillati</taxon>
        <taxon>Actinomycetota</taxon>
        <taxon>Actinomycetes</taxon>
        <taxon>Mycobacteriales</taxon>
        <taxon>Nocardiaceae</taxon>
        <taxon>Nocardia</taxon>
    </lineage>
</organism>
<dbReference type="InterPro" id="IPR036396">
    <property type="entry name" value="Cyt_P450_sf"/>
</dbReference>
<dbReference type="PANTHER" id="PTHR46696">
    <property type="entry name" value="P450, PUTATIVE (EUROFUNG)-RELATED"/>
    <property type="match status" value="1"/>
</dbReference>
<dbReference type="RefSeq" id="WP_068037495.1">
    <property type="nucleotide sequence ID" value="NZ_JAAXOO010000001.1"/>
</dbReference>
<dbReference type="EMBL" id="JAAXOO010000001">
    <property type="protein sequence ID" value="NKY32786.1"/>
    <property type="molecule type" value="Genomic_DNA"/>
</dbReference>
<comment type="cofactor">
    <cofactor evidence="1">
        <name>heme</name>
        <dbReference type="ChEBI" id="CHEBI:30413"/>
    </cofactor>
</comment>
<evidence type="ECO:0000256" key="3">
    <source>
        <dbReference type="ARBA" id="ARBA00022617"/>
    </source>
</evidence>
<dbReference type="FunFam" id="1.10.630.10:FF:000018">
    <property type="entry name" value="Cytochrome P450 monooxygenase"/>
    <property type="match status" value="1"/>
</dbReference>
<evidence type="ECO:0000256" key="4">
    <source>
        <dbReference type="ARBA" id="ARBA00022723"/>
    </source>
</evidence>
<dbReference type="InterPro" id="IPR017972">
    <property type="entry name" value="Cyt_P450_CS"/>
</dbReference>
<keyword evidence="5 8" id="KW-0560">Oxidoreductase</keyword>
<dbReference type="GO" id="GO:0016705">
    <property type="term" value="F:oxidoreductase activity, acting on paired donors, with incorporation or reduction of molecular oxygen"/>
    <property type="evidence" value="ECO:0007669"/>
    <property type="project" value="InterPro"/>
</dbReference>
<gene>
    <name evidence="10" type="ORF">HGA13_06800</name>
</gene>
<evidence type="ECO:0000256" key="9">
    <source>
        <dbReference type="SAM" id="MobiDB-lite"/>
    </source>
</evidence>
<name>A0A846XDL5_9NOCA</name>
<keyword evidence="6 8" id="KW-0408">Iron</keyword>
<evidence type="ECO:0000256" key="5">
    <source>
        <dbReference type="ARBA" id="ARBA00023002"/>
    </source>
</evidence>
<keyword evidence="11" id="KW-1185">Reference proteome</keyword>
<dbReference type="InterPro" id="IPR002397">
    <property type="entry name" value="Cyt_P450_B"/>
</dbReference>
<dbReference type="PROSITE" id="PS00086">
    <property type="entry name" value="CYTOCHROME_P450"/>
    <property type="match status" value="1"/>
</dbReference>
<dbReference type="PRINTS" id="PR00385">
    <property type="entry name" value="P450"/>
</dbReference>
<sequence>MTQPREAAENTAAASHTRRPPGRPFDPPIELSEQREKCPLARWTFPDGHHGWLATGHAEVRAVLADPRFSSRYELMHNPVADLGPLSPAPIGDLLGVDAPQHTRYRSLLIGRFTVRRMRQLTARVEEITHSCLDTMGDSGGPLDLVENFAHPIPAQIICELLGVPFAERKTFEHHALAVNSADSSQMDRLAAFAVIEEYVRGLVATKRATPTDDLLSDLTTTDLDDDELAGLGTFLLGAGLDTTANMLGLGTFALLTHPDQFAALHDDPDLADRAVEELMRYLTIVHTNSRVALADIELAGRTIAAGETVALSLQAANRDARRFDDPAALDIHRNATGHLGFGHGQHQCLGQQLARVEMRVALPALISRFPELRLAVAPGDVPLRHGADVYGVHSLPVTW</sequence>
<keyword evidence="3 8" id="KW-0349">Heme</keyword>
<comment type="similarity">
    <text evidence="2 8">Belongs to the cytochrome P450 family.</text>
</comment>
<evidence type="ECO:0000256" key="6">
    <source>
        <dbReference type="ARBA" id="ARBA00023004"/>
    </source>
</evidence>
<dbReference type="Proteomes" id="UP000565715">
    <property type="component" value="Unassembled WGS sequence"/>
</dbReference>